<keyword evidence="2" id="KW-1185">Reference proteome</keyword>
<protein>
    <submittedName>
        <fullName evidence="1">Uncharacterized protein</fullName>
    </submittedName>
</protein>
<evidence type="ECO:0000313" key="1">
    <source>
        <dbReference type="EMBL" id="GJS75724.1"/>
    </source>
</evidence>
<evidence type="ECO:0000313" key="2">
    <source>
        <dbReference type="Proteomes" id="UP001151760"/>
    </source>
</evidence>
<gene>
    <name evidence="1" type="ORF">Tco_0725605</name>
</gene>
<dbReference type="Proteomes" id="UP001151760">
    <property type="component" value="Unassembled WGS sequence"/>
</dbReference>
<proteinExistence type="predicted"/>
<name>A0ABQ4YDA9_9ASTR</name>
<reference evidence="1" key="1">
    <citation type="journal article" date="2022" name="Int. J. Mol. Sci.">
        <title>Draft Genome of Tanacetum Coccineum: Genomic Comparison of Closely Related Tanacetum-Family Plants.</title>
        <authorList>
            <person name="Yamashiro T."/>
            <person name="Shiraishi A."/>
            <person name="Nakayama K."/>
            <person name="Satake H."/>
        </authorList>
    </citation>
    <scope>NUCLEOTIDE SEQUENCE</scope>
</reference>
<accession>A0ABQ4YDA9</accession>
<comment type="caution">
    <text evidence="1">The sequence shown here is derived from an EMBL/GenBank/DDBJ whole genome shotgun (WGS) entry which is preliminary data.</text>
</comment>
<reference evidence="1" key="2">
    <citation type="submission" date="2022-01" db="EMBL/GenBank/DDBJ databases">
        <authorList>
            <person name="Yamashiro T."/>
            <person name="Shiraishi A."/>
            <person name="Satake H."/>
            <person name="Nakayama K."/>
        </authorList>
    </citation>
    <scope>NUCLEOTIDE SEQUENCE</scope>
</reference>
<organism evidence="1 2">
    <name type="scientific">Tanacetum coccineum</name>
    <dbReference type="NCBI Taxonomy" id="301880"/>
    <lineage>
        <taxon>Eukaryota</taxon>
        <taxon>Viridiplantae</taxon>
        <taxon>Streptophyta</taxon>
        <taxon>Embryophyta</taxon>
        <taxon>Tracheophyta</taxon>
        <taxon>Spermatophyta</taxon>
        <taxon>Magnoliopsida</taxon>
        <taxon>eudicotyledons</taxon>
        <taxon>Gunneridae</taxon>
        <taxon>Pentapetalae</taxon>
        <taxon>asterids</taxon>
        <taxon>campanulids</taxon>
        <taxon>Asterales</taxon>
        <taxon>Asteraceae</taxon>
        <taxon>Asteroideae</taxon>
        <taxon>Anthemideae</taxon>
        <taxon>Anthemidinae</taxon>
        <taxon>Tanacetum</taxon>
    </lineage>
</organism>
<dbReference type="EMBL" id="BQNB010010324">
    <property type="protein sequence ID" value="GJS75724.1"/>
    <property type="molecule type" value="Genomic_DNA"/>
</dbReference>
<sequence length="101" mass="10746">MFEMSTILEDDSAELVSGGADGLVNVSLSNTTTSSFVSTFVKLIEEINASMFGEVLREGESLSMEVEEKDDAPTISDESRVAAEIGVDTALGDLKYSLNMG</sequence>